<proteinExistence type="predicted"/>
<protein>
    <submittedName>
        <fullName evidence="2">Uncharacterized protein</fullName>
    </submittedName>
</protein>
<sequence>MAITIISGEVLYSNVDKPANAQIVAKEEMNINDAQGDDSCENRVVENMVEVIPPQKPTLNPILPFPQRVMKRNIDASVHGGLDGHCSSYRNSYSPSPSPYYAPPVVFDAYKNNEEEEHHAQMSDMEKLILEHMEETREKLTRTRKSLRKDKSEAHRDNG</sequence>
<gene>
    <name evidence="2" type="ORF">HAX54_032089</name>
</gene>
<organism evidence="2 3">
    <name type="scientific">Datura stramonium</name>
    <name type="common">Jimsonweed</name>
    <name type="synonym">Common thornapple</name>
    <dbReference type="NCBI Taxonomy" id="4076"/>
    <lineage>
        <taxon>Eukaryota</taxon>
        <taxon>Viridiplantae</taxon>
        <taxon>Streptophyta</taxon>
        <taxon>Embryophyta</taxon>
        <taxon>Tracheophyta</taxon>
        <taxon>Spermatophyta</taxon>
        <taxon>Magnoliopsida</taxon>
        <taxon>eudicotyledons</taxon>
        <taxon>Gunneridae</taxon>
        <taxon>Pentapetalae</taxon>
        <taxon>asterids</taxon>
        <taxon>lamiids</taxon>
        <taxon>Solanales</taxon>
        <taxon>Solanaceae</taxon>
        <taxon>Solanoideae</taxon>
        <taxon>Datureae</taxon>
        <taxon>Datura</taxon>
    </lineage>
</organism>
<accession>A0ABS8SCI7</accession>
<comment type="caution">
    <text evidence="2">The sequence shown here is derived from an EMBL/GenBank/DDBJ whole genome shotgun (WGS) entry which is preliminary data.</text>
</comment>
<reference evidence="2 3" key="1">
    <citation type="journal article" date="2021" name="BMC Genomics">
        <title>Datura genome reveals duplications of psychoactive alkaloid biosynthetic genes and high mutation rate following tissue culture.</title>
        <authorList>
            <person name="Rajewski A."/>
            <person name="Carter-House D."/>
            <person name="Stajich J."/>
            <person name="Litt A."/>
        </authorList>
    </citation>
    <scope>NUCLEOTIDE SEQUENCE [LARGE SCALE GENOMIC DNA]</scope>
    <source>
        <strain evidence="2">AR-01</strain>
    </source>
</reference>
<evidence type="ECO:0000313" key="3">
    <source>
        <dbReference type="Proteomes" id="UP000823775"/>
    </source>
</evidence>
<feature type="compositionally biased region" description="Basic and acidic residues" evidence="1">
    <location>
        <begin position="149"/>
        <end position="159"/>
    </location>
</feature>
<dbReference type="EMBL" id="JACEIK010000408">
    <property type="protein sequence ID" value="MCD7456535.1"/>
    <property type="molecule type" value="Genomic_DNA"/>
</dbReference>
<name>A0ABS8SCI7_DATST</name>
<evidence type="ECO:0000256" key="1">
    <source>
        <dbReference type="SAM" id="MobiDB-lite"/>
    </source>
</evidence>
<keyword evidence="3" id="KW-1185">Reference proteome</keyword>
<feature type="region of interest" description="Disordered" evidence="1">
    <location>
        <begin position="135"/>
        <end position="159"/>
    </location>
</feature>
<evidence type="ECO:0000313" key="2">
    <source>
        <dbReference type="EMBL" id="MCD7456535.1"/>
    </source>
</evidence>
<dbReference type="Proteomes" id="UP000823775">
    <property type="component" value="Unassembled WGS sequence"/>
</dbReference>